<feature type="compositionally biased region" description="Polar residues" evidence="2">
    <location>
        <begin position="479"/>
        <end position="492"/>
    </location>
</feature>
<gene>
    <name evidence="3" type="ORF">ONE63_009126</name>
</gene>
<accession>A0AAV7XIP4</accession>
<comment type="caution">
    <text evidence="3">The sequence shown here is derived from an EMBL/GenBank/DDBJ whole genome shotgun (WGS) entry which is preliminary data.</text>
</comment>
<evidence type="ECO:0000256" key="1">
    <source>
        <dbReference type="SAM" id="Coils"/>
    </source>
</evidence>
<feature type="region of interest" description="Disordered" evidence="2">
    <location>
        <begin position="188"/>
        <end position="260"/>
    </location>
</feature>
<feature type="region of interest" description="Disordered" evidence="2">
    <location>
        <begin position="129"/>
        <end position="174"/>
    </location>
</feature>
<keyword evidence="4" id="KW-1185">Reference proteome</keyword>
<feature type="compositionally biased region" description="Polar residues" evidence="2">
    <location>
        <begin position="154"/>
        <end position="174"/>
    </location>
</feature>
<proteinExistence type="predicted"/>
<feature type="compositionally biased region" description="Basic and acidic residues" evidence="2">
    <location>
        <begin position="188"/>
        <end position="210"/>
    </location>
</feature>
<feature type="region of interest" description="Disordered" evidence="2">
    <location>
        <begin position="284"/>
        <end position="309"/>
    </location>
</feature>
<reference evidence="3" key="1">
    <citation type="submission" date="2022-12" db="EMBL/GenBank/DDBJ databases">
        <title>Chromosome-level genome assembly of the bean flower thrips Megalurothrips usitatus.</title>
        <authorList>
            <person name="Ma L."/>
            <person name="Liu Q."/>
            <person name="Li H."/>
            <person name="Cai W."/>
        </authorList>
    </citation>
    <scope>NUCLEOTIDE SEQUENCE</scope>
    <source>
        <strain evidence="3">Cailab_2022a</strain>
    </source>
</reference>
<feature type="region of interest" description="Disordered" evidence="2">
    <location>
        <begin position="467"/>
        <end position="492"/>
    </location>
</feature>
<keyword evidence="1" id="KW-0175">Coiled coil</keyword>
<name>A0AAV7XIP4_9NEOP</name>
<feature type="region of interest" description="Disordered" evidence="2">
    <location>
        <begin position="591"/>
        <end position="629"/>
    </location>
</feature>
<dbReference type="AlphaFoldDB" id="A0AAV7XIP4"/>
<feature type="compositionally biased region" description="Basic and acidic residues" evidence="2">
    <location>
        <begin position="292"/>
        <end position="304"/>
    </location>
</feature>
<feature type="compositionally biased region" description="Polar residues" evidence="2">
    <location>
        <begin position="220"/>
        <end position="235"/>
    </location>
</feature>
<sequence length="629" mass="69599">MRSVKPAGQENCGVRLKMEAPRPPVPPVNGDVRAHTKIFGLLEIDMASKMAKGGILMQNNPEMRSAHGVKWPLRESISAQKCSLKIDSIAVPKVDKSCDVALHSPTPSARIITGLGKSITSSLNPIVQFPSSRPESQCSDAHPQLKRKFPESGSPDNNSNYSVLSSTSNGQNGKASCFELKKTEEGSKFRYEEKPTTEHHLSKEIGRKYDPPNAARPFKNSEQPSNTPPKSTGRSLASRGINNIGKLPDSENLQSLNPSLAPNTQQFRFHVGVTTSHIQATLQAISSPSKSDSGERPEYQDHGMADSGPLLPLFQLQQQRQKIQLAQQQQQLMQQQNLMKQQQELQEQQVLEQEQLLQQQLAQQQQLLQKQQMEQQLLLQKELQHLQMCIEKSLMVGEPNLPDMRVDSNNLPRLQNSSLGGGDKVFSSVEGITHGTTMAVGEDTHFESSHARDSPIKRTDTERTDCRLVNSPPVKNNFLPISNGNPKLTKPLNTDTNPEQTCAKGNDFGYPEQCIKNDGVREKENDKKQTFNLPSISISSNTVPCDKKKTHNRKECCFLTIPSSRPICVHPSSSSSKFLSAKQRSHKVCKNKQGSLNFSPDQSTKISVDSGNLSGYGDIDSDCSEKDQI</sequence>
<protein>
    <submittedName>
        <fullName evidence="3">Uncharacterized protein</fullName>
    </submittedName>
</protein>
<evidence type="ECO:0000313" key="3">
    <source>
        <dbReference type="EMBL" id="KAJ1525939.1"/>
    </source>
</evidence>
<feature type="compositionally biased region" description="Polar residues" evidence="2">
    <location>
        <begin position="592"/>
        <end position="613"/>
    </location>
</feature>
<feature type="compositionally biased region" description="Polar residues" evidence="2">
    <location>
        <begin position="251"/>
        <end position="260"/>
    </location>
</feature>
<dbReference type="Proteomes" id="UP001075354">
    <property type="component" value="Chromosome 7"/>
</dbReference>
<feature type="compositionally biased region" description="Polar residues" evidence="2">
    <location>
        <begin position="129"/>
        <end position="139"/>
    </location>
</feature>
<dbReference type="EMBL" id="JAPTSV010000007">
    <property type="protein sequence ID" value="KAJ1525939.1"/>
    <property type="molecule type" value="Genomic_DNA"/>
</dbReference>
<feature type="coiled-coil region" evidence="1">
    <location>
        <begin position="316"/>
        <end position="374"/>
    </location>
</feature>
<organism evidence="3 4">
    <name type="scientific">Megalurothrips usitatus</name>
    <name type="common">bean blossom thrips</name>
    <dbReference type="NCBI Taxonomy" id="439358"/>
    <lineage>
        <taxon>Eukaryota</taxon>
        <taxon>Metazoa</taxon>
        <taxon>Ecdysozoa</taxon>
        <taxon>Arthropoda</taxon>
        <taxon>Hexapoda</taxon>
        <taxon>Insecta</taxon>
        <taxon>Pterygota</taxon>
        <taxon>Neoptera</taxon>
        <taxon>Paraneoptera</taxon>
        <taxon>Thysanoptera</taxon>
        <taxon>Terebrantia</taxon>
        <taxon>Thripoidea</taxon>
        <taxon>Thripidae</taxon>
        <taxon>Megalurothrips</taxon>
    </lineage>
</organism>
<evidence type="ECO:0000256" key="2">
    <source>
        <dbReference type="SAM" id="MobiDB-lite"/>
    </source>
</evidence>
<evidence type="ECO:0000313" key="4">
    <source>
        <dbReference type="Proteomes" id="UP001075354"/>
    </source>
</evidence>